<evidence type="ECO:0000313" key="1">
    <source>
        <dbReference type="Proteomes" id="UP000095287"/>
    </source>
</evidence>
<dbReference type="InterPro" id="IPR036034">
    <property type="entry name" value="PDZ_sf"/>
</dbReference>
<sequence length="122" mass="13759">MRSYHTYGLRCRVSIFGDWKVTRVTPGGAAFFTGQIHETDTIVEVDGMKPGLKNIAQVNWIFADALMHKRTIELKVVKGRGASKIGLDRVAHRMRSAANTLLKRATYTSADRQMLLDLDEEH</sequence>
<dbReference type="SUPFAM" id="SSF50156">
    <property type="entry name" value="PDZ domain-like"/>
    <property type="match status" value="1"/>
</dbReference>
<reference evidence="2" key="1">
    <citation type="submission" date="2016-11" db="UniProtKB">
        <authorList>
            <consortium name="WormBaseParasite"/>
        </authorList>
    </citation>
    <scope>IDENTIFICATION</scope>
</reference>
<name>A0A1I7YCE7_9BILA</name>
<dbReference type="WBParaSite" id="L893_g14876.t1">
    <property type="protein sequence ID" value="L893_g14876.t1"/>
    <property type="gene ID" value="L893_g14876"/>
</dbReference>
<evidence type="ECO:0000313" key="2">
    <source>
        <dbReference type="WBParaSite" id="L893_g14876.t1"/>
    </source>
</evidence>
<proteinExistence type="predicted"/>
<dbReference type="Gene3D" id="2.30.42.10">
    <property type="match status" value="1"/>
</dbReference>
<accession>A0A1I7YCE7</accession>
<dbReference type="AlphaFoldDB" id="A0A1I7YCE7"/>
<dbReference type="Proteomes" id="UP000095287">
    <property type="component" value="Unplaced"/>
</dbReference>
<keyword evidence="1" id="KW-1185">Reference proteome</keyword>
<protein>
    <submittedName>
        <fullName evidence="2">PDZ domain-containing protein</fullName>
    </submittedName>
</protein>
<organism evidence="1 2">
    <name type="scientific">Steinernema glaseri</name>
    <dbReference type="NCBI Taxonomy" id="37863"/>
    <lineage>
        <taxon>Eukaryota</taxon>
        <taxon>Metazoa</taxon>
        <taxon>Ecdysozoa</taxon>
        <taxon>Nematoda</taxon>
        <taxon>Chromadorea</taxon>
        <taxon>Rhabditida</taxon>
        <taxon>Tylenchina</taxon>
        <taxon>Panagrolaimomorpha</taxon>
        <taxon>Strongyloidoidea</taxon>
        <taxon>Steinernematidae</taxon>
        <taxon>Steinernema</taxon>
    </lineage>
</organism>